<feature type="compositionally biased region" description="Polar residues" evidence="1">
    <location>
        <begin position="521"/>
        <end position="545"/>
    </location>
</feature>
<reference evidence="2" key="2">
    <citation type="journal article" date="2024" name="Plant">
        <title>Genomic evolution and insights into agronomic trait innovations of Sesamum species.</title>
        <authorList>
            <person name="Miao H."/>
            <person name="Wang L."/>
            <person name="Qu L."/>
            <person name="Liu H."/>
            <person name="Sun Y."/>
            <person name="Le M."/>
            <person name="Wang Q."/>
            <person name="Wei S."/>
            <person name="Zheng Y."/>
            <person name="Lin W."/>
            <person name="Duan Y."/>
            <person name="Cao H."/>
            <person name="Xiong S."/>
            <person name="Wang X."/>
            <person name="Wei L."/>
            <person name="Li C."/>
            <person name="Ma Q."/>
            <person name="Ju M."/>
            <person name="Zhao R."/>
            <person name="Li G."/>
            <person name="Mu C."/>
            <person name="Tian Q."/>
            <person name="Mei H."/>
            <person name="Zhang T."/>
            <person name="Gao T."/>
            <person name="Zhang H."/>
        </authorList>
    </citation>
    <scope>NUCLEOTIDE SEQUENCE</scope>
    <source>
        <strain evidence="2">3651</strain>
    </source>
</reference>
<feature type="region of interest" description="Disordered" evidence="1">
    <location>
        <begin position="31"/>
        <end position="70"/>
    </location>
</feature>
<gene>
    <name evidence="2" type="ORF">Salat_2655200</name>
</gene>
<keyword evidence="3" id="KW-1185">Reference proteome</keyword>
<feature type="compositionally biased region" description="Basic and acidic residues" evidence="1">
    <location>
        <begin position="422"/>
        <end position="447"/>
    </location>
</feature>
<evidence type="ECO:0008006" key="4">
    <source>
        <dbReference type="Google" id="ProtNLM"/>
    </source>
</evidence>
<evidence type="ECO:0000313" key="3">
    <source>
        <dbReference type="Proteomes" id="UP001293254"/>
    </source>
</evidence>
<dbReference type="PANTHER" id="PTHR34282">
    <property type="entry name" value="OS01G0228800 PROTEIN-RELATED"/>
    <property type="match status" value="1"/>
</dbReference>
<protein>
    <recommendedName>
        <fullName evidence="4">DUF4378 domain-containing protein</fullName>
    </recommendedName>
</protein>
<evidence type="ECO:0000256" key="1">
    <source>
        <dbReference type="SAM" id="MobiDB-lite"/>
    </source>
</evidence>
<name>A0AAE1XP55_9LAMI</name>
<proteinExistence type="predicted"/>
<feature type="compositionally biased region" description="Basic and acidic residues" evidence="1">
    <location>
        <begin position="60"/>
        <end position="70"/>
    </location>
</feature>
<feature type="compositionally biased region" description="Basic and acidic residues" evidence="1">
    <location>
        <begin position="480"/>
        <end position="494"/>
    </location>
</feature>
<comment type="caution">
    <text evidence="2">The sequence shown here is derived from an EMBL/GenBank/DDBJ whole genome shotgun (WGS) entry which is preliminary data.</text>
</comment>
<dbReference type="AlphaFoldDB" id="A0AAE1XP55"/>
<organism evidence="2 3">
    <name type="scientific">Sesamum alatum</name>
    <dbReference type="NCBI Taxonomy" id="300844"/>
    <lineage>
        <taxon>Eukaryota</taxon>
        <taxon>Viridiplantae</taxon>
        <taxon>Streptophyta</taxon>
        <taxon>Embryophyta</taxon>
        <taxon>Tracheophyta</taxon>
        <taxon>Spermatophyta</taxon>
        <taxon>Magnoliopsida</taxon>
        <taxon>eudicotyledons</taxon>
        <taxon>Gunneridae</taxon>
        <taxon>Pentapetalae</taxon>
        <taxon>asterids</taxon>
        <taxon>lamiids</taxon>
        <taxon>Lamiales</taxon>
        <taxon>Pedaliaceae</taxon>
        <taxon>Sesamum</taxon>
    </lineage>
</organism>
<dbReference type="PANTHER" id="PTHR34282:SF2">
    <property type="entry name" value="DUF3741 DOMAIN-CONTAINING PROTEIN"/>
    <property type="match status" value="1"/>
</dbReference>
<sequence>MPQDSLRSVVYRSFMTCDDPKGVVECKTIRKSKSDSKKMEDKLKNQRIQQNSDTSTSFEVEQKEKVRKGSKEELQNLSSFQIMEVSRGAQKLNEVIDSWSNRPSVDKQSKCIAKDLLKGALDLQESLAMLSKLQEASEYIAKSKKRDKEKHVGGRVNVGIEFMDSDPFGDYDYGMDLQKPRVSVSGSSRDCYDELREVIRESFARQNLLPKVLPIEKDFLDRKSLDLCVDIPSSSSSHSSLIHSHTSSCSPSKIQHEKPKGSNLIAKLMGLEEVPRKAVNSVVYERVEKEKPSNQRTYLLDIDLPRPRKPQFMVQKVVQERRTLEEMIETMQFKGLLVRKPIDESDNGKDCSDVSFLRKSLAVEGPPIVIMKPRHVHDIRAEEPYCSTEEKPIKSRQMPRKMREEFRFNAVEVPRGQLKFTETNEKLQAERSSKQKLNKDKEGKHSGESLARPIKKTLDVQESRSSTKINRSKPLVPRALKKEKIVKQKIEDIPKVSSNMKKQAERKDGKSQECSKAQDLGKTSTLVQRRGSNVSKSRVTRGKTTVTDKHMQSTALESSISKKNLQNGKSISKPSVENWQRGDNLAIKVESNIQGSLMKSTTIAQITYEAASDFHDPISDNSGNAAGSPCESSGLIIEDDVNYSEDGSCIPCLKLDDMKDCKSVTNTRYILLSSVSFLERVDELFDTGTCDPRLLQTAQSPDNEMLDDSLLLQCAKEILELKSLCCRRMVNPLSQNLCKIPIRRLSLEQLVGEITDVIEDLRNYSKSCGDIILVDSINSMLERDLRWNGKLTCAWDLGWKNGFTVDEVNEMVNDVEKLVFGEIVDGFVIELMF</sequence>
<reference evidence="2" key="1">
    <citation type="submission" date="2020-06" db="EMBL/GenBank/DDBJ databases">
        <authorList>
            <person name="Li T."/>
            <person name="Hu X."/>
            <person name="Zhang T."/>
            <person name="Song X."/>
            <person name="Zhang H."/>
            <person name="Dai N."/>
            <person name="Sheng W."/>
            <person name="Hou X."/>
            <person name="Wei L."/>
        </authorList>
    </citation>
    <scope>NUCLEOTIDE SEQUENCE</scope>
    <source>
        <strain evidence="2">3651</strain>
        <tissue evidence="2">Leaf</tissue>
    </source>
</reference>
<accession>A0AAE1XP55</accession>
<dbReference type="EMBL" id="JACGWO010000011">
    <property type="protein sequence ID" value="KAK4415478.1"/>
    <property type="molecule type" value="Genomic_DNA"/>
</dbReference>
<feature type="compositionally biased region" description="Polar residues" evidence="1">
    <location>
        <begin position="552"/>
        <end position="577"/>
    </location>
</feature>
<feature type="region of interest" description="Disordered" evidence="1">
    <location>
        <begin position="419"/>
        <end position="577"/>
    </location>
</feature>
<dbReference type="Proteomes" id="UP001293254">
    <property type="component" value="Unassembled WGS sequence"/>
</dbReference>
<feature type="compositionally biased region" description="Basic and acidic residues" evidence="1">
    <location>
        <begin position="31"/>
        <end position="44"/>
    </location>
</feature>
<feature type="compositionally biased region" description="Basic and acidic residues" evidence="1">
    <location>
        <begin position="502"/>
        <end position="513"/>
    </location>
</feature>
<evidence type="ECO:0000313" key="2">
    <source>
        <dbReference type="EMBL" id="KAK4415478.1"/>
    </source>
</evidence>
<feature type="compositionally biased region" description="Polar residues" evidence="1">
    <location>
        <begin position="46"/>
        <end position="59"/>
    </location>
</feature>